<evidence type="ECO:0000256" key="4">
    <source>
        <dbReference type="SAM" id="MobiDB-lite"/>
    </source>
</evidence>
<reference evidence="6" key="1">
    <citation type="submission" date="2017-08" db="EMBL/GenBank/DDBJ databases">
        <authorList>
            <person name="Polle J.E."/>
            <person name="Barry K."/>
            <person name="Cushman J."/>
            <person name="Schmutz J."/>
            <person name="Tran D."/>
            <person name="Hathwaick L.T."/>
            <person name="Yim W.C."/>
            <person name="Jenkins J."/>
            <person name="Mckie-Krisberg Z.M."/>
            <person name="Prochnik S."/>
            <person name="Lindquist E."/>
            <person name="Dockter R.B."/>
            <person name="Adam C."/>
            <person name="Molina H."/>
            <person name="Bunkerborg J."/>
            <person name="Jin E."/>
            <person name="Buchheim M."/>
            <person name="Magnuson J."/>
        </authorList>
    </citation>
    <scope>NUCLEOTIDE SEQUENCE</scope>
    <source>
        <strain evidence="6">CCAP 19/18</strain>
    </source>
</reference>
<feature type="region of interest" description="Disordered" evidence="4">
    <location>
        <begin position="239"/>
        <end position="271"/>
    </location>
</feature>
<dbReference type="EMBL" id="MU069979">
    <property type="protein sequence ID" value="KAF5831077.1"/>
    <property type="molecule type" value="Genomic_DNA"/>
</dbReference>
<dbReference type="PROSITE" id="PS50102">
    <property type="entry name" value="RRM"/>
    <property type="match status" value="1"/>
</dbReference>
<dbReference type="PANTHER" id="PTHR13976">
    <property type="entry name" value="HETEROGENEOUS NUCLEAR RIBONUCLEOPROTEIN-RELATED"/>
    <property type="match status" value="1"/>
</dbReference>
<evidence type="ECO:0000256" key="3">
    <source>
        <dbReference type="PROSITE-ProRule" id="PRU00176"/>
    </source>
</evidence>
<dbReference type="InterPro" id="IPR000504">
    <property type="entry name" value="RRM_dom"/>
</dbReference>
<comment type="caution">
    <text evidence="6">The sequence shown here is derived from an EMBL/GenBank/DDBJ whole genome shotgun (WGS) entry which is preliminary data.</text>
</comment>
<dbReference type="InterPro" id="IPR012677">
    <property type="entry name" value="Nucleotide-bd_a/b_plait_sf"/>
</dbReference>
<dbReference type="InterPro" id="IPR050666">
    <property type="entry name" value="ESRP"/>
</dbReference>
<evidence type="ECO:0000313" key="6">
    <source>
        <dbReference type="EMBL" id="KAF5831077.1"/>
    </source>
</evidence>
<sequence length="271" mass="27962">MSVVGESVGEAALAQEPETAAIAEGSEAPGAVQAVAPPINGGHERSGDLSVGNNARETSAVLKMKGLPYNTSQEQILDFFSGFAVKNISFVGEPDGRPSGLAFAEFQSKEEALKALNKNGEYIGERYVRLLHVPKSEMEEQVRLGTLAIPGTAAKLRSRIMRGGHQGGALPQRSSMMGGGPQGAYGAPPLVPAPGMPPGLGGPRGPPPMAGPYGDGQPNAWAGSYANPASLSAQFAGMSLRGQQEATAESVEASSSTSSCLLQQHKQLLRA</sequence>
<dbReference type="CDD" id="cd12254">
    <property type="entry name" value="RRM_hnRNPH_ESRPs_RBM12_like"/>
    <property type="match status" value="1"/>
</dbReference>
<keyword evidence="2 3" id="KW-0694">RNA-binding</keyword>
<feature type="region of interest" description="Disordered" evidence="4">
    <location>
        <begin position="163"/>
        <end position="225"/>
    </location>
</feature>
<evidence type="ECO:0000313" key="7">
    <source>
        <dbReference type="Proteomes" id="UP000815325"/>
    </source>
</evidence>
<name>A0ABQ7G8Y2_DUNSA</name>
<dbReference type="Pfam" id="PF00076">
    <property type="entry name" value="RRM_1"/>
    <property type="match status" value="1"/>
</dbReference>
<proteinExistence type="predicted"/>
<evidence type="ECO:0000259" key="5">
    <source>
        <dbReference type="PROSITE" id="PS50102"/>
    </source>
</evidence>
<evidence type="ECO:0000256" key="1">
    <source>
        <dbReference type="ARBA" id="ARBA00022737"/>
    </source>
</evidence>
<protein>
    <recommendedName>
        <fullName evidence="5">RRM domain-containing protein</fullName>
    </recommendedName>
</protein>
<dbReference type="InterPro" id="IPR035979">
    <property type="entry name" value="RBD_domain_sf"/>
</dbReference>
<feature type="domain" description="RRM" evidence="5">
    <location>
        <begin position="60"/>
        <end position="135"/>
    </location>
</feature>
<dbReference type="Gene3D" id="3.30.70.330">
    <property type="match status" value="1"/>
</dbReference>
<feature type="compositionally biased region" description="Low complexity" evidence="4">
    <location>
        <begin position="245"/>
        <end position="259"/>
    </location>
</feature>
<accession>A0ABQ7G8Y2</accession>
<keyword evidence="7" id="KW-1185">Reference proteome</keyword>
<feature type="region of interest" description="Disordered" evidence="4">
    <location>
        <begin position="33"/>
        <end position="53"/>
    </location>
</feature>
<dbReference type="Proteomes" id="UP000815325">
    <property type="component" value="Unassembled WGS sequence"/>
</dbReference>
<feature type="compositionally biased region" description="Polar residues" evidence="4">
    <location>
        <begin position="260"/>
        <end position="271"/>
    </location>
</feature>
<keyword evidence="1" id="KW-0677">Repeat</keyword>
<dbReference type="SMART" id="SM00360">
    <property type="entry name" value="RRM"/>
    <property type="match status" value="1"/>
</dbReference>
<evidence type="ECO:0000256" key="2">
    <source>
        <dbReference type="ARBA" id="ARBA00022884"/>
    </source>
</evidence>
<gene>
    <name evidence="6" type="ORF">DUNSADRAFT_13633</name>
</gene>
<dbReference type="SUPFAM" id="SSF54928">
    <property type="entry name" value="RNA-binding domain, RBD"/>
    <property type="match status" value="1"/>
</dbReference>
<organism evidence="6 7">
    <name type="scientific">Dunaliella salina</name>
    <name type="common">Green alga</name>
    <name type="synonym">Protococcus salinus</name>
    <dbReference type="NCBI Taxonomy" id="3046"/>
    <lineage>
        <taxon>Eukaryota</taxon>
        <taxon>Viridiplantae</taxon>
        <taxon>Chlorophyta</taxon>
        <taxon>core chlorophytes</taxon>
        <taxon>Chlorophyceae</taxon>
        <taxon>CS clade</taxon>
        <taxon>Chlamydomonadales</taxon>
        <taxon>Dunaliellaceae</taxon>
        <taxon>Dunaliella</taxon>
    </lineage>
</organism>